<dbReference type="InterPro" id="IPR020568">
    <property type="entry name" value="Ribosomal_Su5_D2-typ_SF"/>
</dbReference>
<dbReference type="PANTHER" id="PTHR16301:SF4">
    <property type="entry name" value="IMPACT N-TERMINAL DOMAIN-CONTAINING PROTEIN"/>
    <property type="match status" value="1"/>
</dbReference>
<dbReference type="InterPro" id="IPR036956">
    <property type="entry name" value="Impact_N_sf"/>
</dbReference>
<feature type="compositionally biased region" description="Low complexity" evidence="2">
    <location>
        <begin position="215"/>
        <end position="231"/>
    </location>
</feature>
<organism evidence="4 5">
    <name type="scientific">Sarocladium strictum</name>
    <name type="common">Black bundle disease fungus</name>
    <name type="synonym">Acremonium strictum</name>
    <dbReference type="NCBI Taxonomy" id="5046"/>
    <lineage>
        <taxon>Eukaryota</taxon>
        <taxon>Fungi</taxon>
        <taxon>Dikarya</taxon>
        <taxon>Ascomycota</taxon>
        <taxon>Pezizomycotina</taxon>
        <taxon>Sordariomycetes</taxon>
        <taxon>Hypocreomycetidae</taxon>
        <taxon>Hypocreales</taxon>
        <taxon>Sarocladiaceae</taxon>
        <taxon>Sarocladium</taxon>
    </lineage>
</organism>
<dbReference type="AlphaFoldDB" id="A0AA39G945"/>
<feature type="compositionally biased region" description="Basic and acidic residues" evidence="2">
    <location>
        <begin position="91"/>
        <end position="101"/>
    </location>
</feature>
<name>A0AA39G945_SARSR</name>
<evidence type="ECO:0000256" key="1">
    <source>
        <dbReference type="ARBA" id="ARBA00007665"/>
    </source>
</evidence>
<dbReference type="EMBL" id="JAPDFR010000010">
    <property type="protein sequence ID" value="KAK0382791.1"/>
    <property type="molecule type" value="Genomic_DNA"/>
</dbReference>
<sequence length="496" mass="53703">MADQGDLKELLRMLTARKVSMLAAMKHVKSLQAASLKSIADIAEAPLSKIESALGDQKLAKGFHTACKSHGKKRPAGDDDSSNSASSSKKQRLEPHKRDLDYASMSSDDLEAALELPLVEDEAVIRATKLITNRAPVVLAFAVELLRFTMPEQPLSSRLSLAQAVVSANSRTKALSIGIEKAPPGGEELIPDGQPTVRVLGREVPVLKRGGYTWSGSSSQSQGQSQASTATLESTPPAKKTWSASRRITSRDSTFIAHAATITSPSARAGLIKTLMTEKPELESASHNAWAVRTSFGNSPLKQEASFDDGETGCGNLMLQVMREADITNTVVVLTRWFGGTMLGPDRWRLMREAVNDALSSQRRTPTFSGEALWGLDPQDKTPTISTIGMAIHRPEGARNYLLRSFAGRSDSGEAHASPKKTTTAALNDEKQENLGRLLGALRLLFASWAEVLDKKELDRRAWGWYVSVRPDVEGGPAGWGAKGELDLGKILDLRR</sequence>
<evidence type="ECO:0000313" key="5">
    <source>
        <dbReference type="Proteomes" id="UP001175261"/>
    </source>
</evidence>
<dbReference type="Proteomes" id="UP001175261">
    <property type="component" value="Unassembled WGS sequence"/>
</dbReference>
<dbReference type="GO" id="GO:0005737">
    <property type="term" value="C:cytoplasm"/>
    <property type="evidence" value="ECO:0007669"/>
    <property type="project" value="TreeGrafter"/>
</dbReference>
<feature type="domain" description="Impact N-terminal" evidence="3">
    <location>
        <begin position="251"/>
        <end position="359"/>
    </location>
</feature>
<dbReference type="SUPFAM" id="SSF54211">
    <property type="entry name" value="Ribosomal protein S5 domain 2-like"/>
    <property type="match status" value="1"/>
</dbReference>
<proteinExistence type="inferred from homology"/>
<dbReference type="PANTHER" id="PTHR16301">
    <property type="entry name" value="IMPACT-RELATED"/>
    <property type="match status" value="1"/>
</dbReference>
<dbReference type="Gene3D" id="3.30.230.30">
    <property type="entry name" value="Impact, N-terminal domain"/>
    <property type="match status" value="1"/>
</dbReference>
<dbReference type="InterPro" id="IPR001498">
    <property type="entry name" value="Impact_N"/>
</dbReference>
<gene>
    <name evidence="4" type="ORF">NLU13_9886</name>
</gene>
<dbReference type="InterPro" id="IPR023582">
    <property type="entry name" value="Impact"/>
</dbReference>
<feature type="region of interest" description="Disordered" evidence="2">
    <location>
        <begin position="66"/>
        <end position="101"/>
    </location>
</feature>
<feature type="region of interest" description="Disordered" evidence="2">
    <location>
        <begin position="211"/>
        <end position="246"/>
    </location>
</feature>
<comment type="similarity">
    <text evidence="1">Belongs to the IMPACT family.</text>
</comment>
<protein>
    <recommendedName>
        <fullName evidence="3">Impact N-terminal domain-containing protein</fullName>
    </recommendedName>
</protein>
<comment type="caution">
    <text evidence="4">The sequence shown here is derived from an EMBL/GenBank/DDBJ whole genome shotgun (WGS) entry which is preliminary data.</text>
</comment>
<evidence type="ECO:0000259" key="3">
    <source>
        <dbReference type="Pfam" id="PF01205"/>
    </source>
</evidence>
<dbReference type="Pfam" id="PF01205">
    <property type="entry name" value="Impact_N"/>
    <property type="match status" value="1"/>
</dbReference>
<dbReference type="GO" id="GO:0006446">
    <property type="term" value="P:regulation of translational initiation"/>
    <property type="evidence" value="ECO:0007669"/>
    <property type="project" value="TreeGrafter"/>
</dbReference>
<dbReference type="PROSITE" id="PS00910">
    <property type="entry name" value="UPF0029"/>
    <property type="match status" value="1"/>
</dbReference>
<dbReference type="GO" id="GO:0140469">
    <property type="term" value="P:GCN2-mediated signaling"/>
    <property type="evidence" value="ECO:0007669"/>
    <property type="project" value="TreeGrafter"/>
</dbReference>
<reference evidence="4" key="1">
    <citation type="submission" date="2022-10" db="EMBL/GenBank/DDBJ databases">
        <title>Determination and structural analysis of whole genome sequence of Sarocladium strictum F4-1.</title>
        <authorList>
            <person name="Hu L."/>
            <person name="Jiang Y."/>
        </authorList>
    </citation>
    <scope>NUCLEOTIDE SEQUENCE</scope>
    <source>
        <strain evidence="4">F4-1</strain>
    </source>
</reference>
<accession>A0AA39G945</accession>
<evidence type="ECO:0000313" key="4">
    <source>
        <dbReference type="EMBL" id="KAK0382791.1"/>
    </source>
</evidence>
<evidence type="ECO:0000256" key="2">
    <source>
        <dbReference type="SAM" id="MobiDB-lite"/>
    </source>
</evidence>
<keyword evidence="5" id="KW-1185">Reference proteome</keyword>
<dbReference type="InterPro" id="IPR020569">
    <property type="entry name" value="UPF0029_Impact_CS"/>
</dbReference>